<reference evidence="7" key="1">
    <citation type="submission" date="2022-07" db="EMBL/GenBank/DDBJ databases">
        <title>Genome analysis of Parmales, a sister group of diatoms, reveals the evolutionary specialization of diatoms from phago-mixotrophs to photoautotrophs.</title>
        <authorList>
            <person name="Ban H."/>
            <person name="Sato S."/>
            <person name="Yoshikawa S."/>
            <person name="Kazumasa Y."/>
            <person name="Nakamura Y."/>
            <person name="Ichinomiya M."/>
            <person name="Saitoh K."/>
            <person name="Sato N."/>
            <person name="Blanc-Mathieu R."/>
            <person name="Endo H."/>
            <person name="Kuwata A."/>
            <person name="Ogata H."/>
        </authorList>
    </citation>
    <scope>NUCLEOTIDE SEQUENCE</scope>
</reference>
<dbReference type="SUPFAM" id="SSF103473">
    <property type="entry name" value="MFS general substrate transporter"/>
    <property type="match status" value="1"/>
</dbReference>
<keyword evidence="2 6" id="KW-0812">Transmembrane</keyword>
<feature type="transmembrane region" description="Helical" evidence="6">
    <location>
        <begin position="473"/>
        <end position="492"/>
    </location>
</feature>
<comment type="subcellular location">
    <subcellularLocation>
        <location evidence="1">Membrane</location>
        <topology evidence="1">Multi-pass membrane protein</topology>
    </subcellularLocation>
</comment>
<feature type="transmembrane region" description="Helical" evidence="6">
    <location>
        <begin position="7"/>
        <end position="32"/>
    </location>
</feature>
<proteinExistence type="predicted"/>
<dbReference type="InterPro" id="IPR049680">
    <property type="entry name" value="FLVCR1-2_SLC49-like"/>
</dbReference>
<dbReference type="InterPro" id="IPR011701">
    <property type="entry name" value="MFS"/>
</dbReference>
<feature type="transmembrane region" description="Helical" evidence="6">
    <location>
        <begin position="504"/>
        <end position="522"/>
    </location>
</feature>
<evidence type="ECO:0000256" key="1">
    <source>
        <dbReference type="ARBA" id="ARBA00004141"/>
    </source>
</evidence>
<sequence length="630" mass="69431">MKDSTQTAITVTSIAANHGAVFFWILGLLGFNEWKFTEWHDGDYYYLAAALCWGISNFAVTYEFIVQRKEGKEKMIASTNALYSPPPCLAGAVKSSLHISHTFNPIFGFFLKKRVPSKIGSNEKQPLGSIFSAQGGSFYGFQVYSHRFVNLALLSALNFLSDWQCFSFAPIHLLAEEQFEGLQPETLVSIFLLSNFIATLLEPKVVQLFGLRGCVTLGSMFLAIGSLVKSGIPFFGPNYANLSMIRLGTVLIGLSQPMYQCTPALLSSTWFPHDERTIATAIALNSNQLGIGASFAMGALVVERASDVPQYFGFLGVLSFLLFLGVLLEFEEAPPTPPSHAAAAAAEKREKLLAIDPTNLSELLTNPHAPQTNLNDNDVGDYDSDDSDGDYEELSYTWDFLRQFFIRPGFIHALIAFATSAVVINTVSTYMNALLAARGHGRVYVGIVGAGFQLVVMASSFIIGGYTDRKRNYFTVTISLLLAGALMLAVCSQALDQNSNVVNIWWMLLVIAATVGPLQPIATELGCEVVYPHSENVVLVLQQLAANLCSAAFVPCFEDFKDLFNQRFPQYGVSFLILTGIHALATIQFMTFDGTYERYRAELKKKKSRRRRKDKNFIAVNESTVLIDSI</sequence>
<name>A0A9W7G7P1_9STRA</name>
<evidence type="ECO:0000313" key="8">
    <source>
        <dbReference type="Proteomes" id="UP001165082"/>
    </source>
</evidence>
<dbReference type="GO" id="GO:0016020">
    <property type="term" value="C:membrane"/>
    <property type="evidence" value="ECO:0007669"/>
    <property type="project" value="UniProtKB-SubCell"/>
</dbReference>
<keyword evidence="8" id="KW-1185">Reference proteome</keyword>
<gene>
    <name evidence="7" type="ORF">TrRE_jg8513</name>
</gene>
<dbReference type="AlphaFoldDB" id="A0A9W7G7P1"/>
<dbReference type="GO" id="GO:0022857">
    <property type="term" value="F:transmembrane transporter activity"/>
    <property type="evidence" value="ECO:0007669"/>
    <property type="project" value="InterPro"/>
</dbReference>
<dbReference type="Gene3D" id="1.20.1250.20">
    <property type="entry name" value="MFS general substrate transporter like domains"/>
    <property type="match status" value="1"/>
</dbReference>
<feature type="transmembrane region" description="Helical" evidence="6">
    <location>
        <begin position="44"/>
        <end position="65"/>
    </location>
</feature>
<feature type="transmembrane region" description="Helical" evidence="6">
    <location>
        <begin position="571"/>
        <end position="596"/>
    </location>
</feature>
<accession>A0A9W7G7P1</accession>
<feature type="transmembrane region" description="Helical" evidence="6">
    <location>
        <begin position="410"/>
        <end position="431"/>
    </location>
</feature>
<feature type="transmembrane region" description="Helical" evidence="6">
    <location>
        <begin position="311"/>
        <end position="328"/>
    </location>
</feature>
<dbReference type="PANTHER" id="PTHR10924">
    <property type="entry name" value="MAJOR FACILITATOR SUPERFAMILY PROTEIN-RELATED"/>
    <property type="match status" value="1"/>
</dbReference>
<organism evidence="7 8">
    <name type="scientific">Triparma retinervis</name>
    <dbReference type="NCBI Taxonomy" id="2557542"/>
    <lineage>
        <taxon>Eukaryota</taxon>
        <taxon>Sar</taxon>
        <taxon>Stramenopiles</taxon>
        <taxon>Ochrophyta</taxon>
        <taxon>Bolidophyceae</taxon>
        <taxon>Parmales</taxon>
        <taxon>Triparmaceae</taxon>
        <taxon>Triparma</taxon>
    </lineage>
</organism>
<feature type="region of interest" description="Disordered" evidence="5">
    <location>
        <begin position="365"/>
        <end position="386"/>
    </location>
</feature>
<evidence type="ECO:0000313" key="7">
    <source>
        <dbReference type="EMBL" id="GMI35237.1"/>
    </source>
</evidence>
<dbReference type="EMBL" id="BRXZ01007877">
    <property type="protein sequence ID" value="GMI35237.1"/>
    <property type="molecule type" value="Genomic_DNA"/>
</dbReference>
<dbReference type="Pfam" id="PF07690">
    <property type="entry name" value="MFS_1"/>
    <property type="match status" value="1"/>
</dbReference>
<evidence type="ECO:0000256" key="6">
    <source>
        <dbReference type="SAM" id="Phobius"/>
    </source>
</evidence>
<evidence type="ECO:0000256" key="2">
    <source>
        <dbReference type="ARBA" id="ARBA00022692"/>
    </source>
</evidence>
<dbReference type="OrthoDB" id="422206at2759"/>
<feature type="transmembrane region" description="Helical" evidence="6">
    <location>
        <begin position="443"/>
        <end position="467"/>
    </location>
</feature>
<evidence type="ECO:0000256" key="5">
    <source>
        <dbReference type="SAM" id="MobiDB-lite"/>
    </source>
</evidence>
<dbReference type="Proteomes" id="UP001165082">
    <property type="component" value="Unassembled WGS sequence"/>
</dbReference>
<evidence type="ECO:0000256" key="3">
    <source>
        <dbReference type="ARBA" id="ARBA00022989"/>
    </source>
</evidence>
<feature type="compositionally biased region" description="Polar residues" evidence="5">
    <location>
        <begin position="365"/>
        <end position="374"/>
    </location>
</feature>
<comment type="caution">
    <text evidence="7">The sequence shown here is derived from an EMBL/GenBank/DDBJ whole genome shotgun (WGS) entry which is preliminary data.</text>
</comment>
<dbReference type="InterPro" id="IPR036259">
    <property type="entry name" value="MFS_trans_sf"/>
</dbReference>
<dbReference type="PANTHER" id="PTHR10924:SF6">
    <property type="entry name" value="SOLUTE CARRIER FAMILY 49 MEMBER A3"/>
    <property type="match status" value="1"/>
</dbReference>
<keyword evidence="4 6" id="KW-0472">Membrane</keyword>
<keyword evidence="3 6" id="KW-1133">Transmembrane helix</keyword>
<protein>
    <submittedName>
        <fullName evidence="7">Uncharacterized protein</fullName>
    </submittedName>
</protein>
<evidence type="ECO:0000256" key="4">
    <source>
        <dbReference type="ARBA" id="ARBA00023136"/>
    </source>
</evidence>